<accession>A0A0T7APM6</accession>
<organism evidence="2 4">
    <name type="scientific">Prevotella intermedia</name>
    <dbReference type="NCBI Taxonomy" id="28131"/>
    <lineage>
        <taxon>Bacteria</taxon>
        <taxon>Pseudomonadati</taxon>
        <taxon>Bacteroidota</taxon>
        <taxon>Bacteroidia</taxon>
        <taxon>Bacteroidales</taxon>
        <taxon>Prevotellaceae</taxon>
        <taxon>Prevotella</taxon>
    </lineage>
</organism>
<dbReference type="Proteomes" id="UP000217431">
    <property type="component" value="Chromosome II"/>
</dbReference>
<keyword evidence="1" id="KW-0472">Membrane</keyword>
<evidence type="ECO:0000313" key="4">
    <source>
        <dbReference type="Proteomes" id="UP000217431"/>
    </source>
</evidence>
<sequence length="277" mass="32667">MKKSLSLLKEWGTIILILSLCLLLGLFCWLKTEEFKDFGLNFFTEILGVVITVFVIERFIQKKEDKRNLPQKLAAYEDVRLYTSRYISFWTETYRCSVPETEPNTLEKFFSENGMTKILSYLYMDSSPNVIPQMSWWDWMLENAKEFKENGEKILDRYSYNLDPIVFGCIHQLAESPFYSCILMLPSIRKSDTQYNTPRVKVLGSYTITPPQEDYDAILKLVRWCNETYNMLKKHNKSIIKVAEYLPAAENKNFPPKCMIPEGILSQQIREVEEYRK</sequence>
<name>A0A0T7APM6_PREIN</name>
<evidence type="ECO:0000313" key="2">
    <source>
        <dbReference type="EMBL" id="BAU19053.1"/>
    </source>
</evidence>
<feature type="transmembrane region" description="Helical" evidence="1">
    <location>
        <begin position="38"/>
        <end position="60"/>
    </location>
</feature>
<dbReference type="AlphaFoldDB" id="A0A0T7APM6"/>
<dbReference type="EMBL" id="AP014598">
    <property type="protein sequence ID" value="BAU19053.1"/>
    <property type="molecule type" value="Genomic_DNA"/>
</dbReference>
<keyword evidence="1" id="KW-0812">Transmembrane</keyword>
<keyword evidence="1" id="KW-1133">Transmembrane helix</keyword>
<feature type="transmembrane region" description="Helical" evidence="1">
    <location>
        <begin position="12"/>
        <end position="32"/>
    </location>
</feature>
<reference evidence="2 4" key="1">
    <citation type="journal article" date="2016" name="DNA Res.">
        <title>The complete genome sequencing of Prevotella intermedia strain OMA14 and a subsequent fine-scale, intra-species genomic comparison reveal an unusual amplification of conjugative and mobile transposons and identify a novel Prevotella-lineage-specific repeat.</title>
        <authorList>
            <person name="Naito M."/>
            <person name="Ogura Y."/>
            <person name="Itoh T."/>
            <person name="Shoji M."/>
            <person name="Okamoto M."/>
            <person name="Hayashi T."/>
            <person name="Nakayama K."/>
        </authorList>
    </citation>
    <scope>NUCLEOTIDE SEQUENCE [LARGE SCALE GENOMIC DNA]</scope>
    <source>
        <strain evidence="2 4">OMA14</strain>
    </source>
</reference>
<evidence type="ECO:0000313" key="3">
    <source>
        <dbReference type="EMBL" id="PIK17156.1"/>
    </source>
</evidence>
<evidence type="ECO:0000256" key="1">
    <source>
        <dbReference type="SAM" id="Phobius"/>
    </source>
</evidence>
<gene>
    <name evidence="3" type="ORF">CTI16_08985</name>
    <name evidence="2" type="ORF">PIOMA14_II_0548</name>
</gene>
<dbReference type="EMBL" id="PEKM01000002">
    <property type="protein sequence ID" value="PIK17156.1"/>
    <property type="molecule type" value="Genomic_DNA"/>
</dbReference>
<evidence type="ECO:0000313" key="5">
    <source>
        <dbReference type="Proteomes" id="UP000229111"/>
    </source>
</evidence>
<dbReference type="Proteomes" id="UP000229111">
    <property type="component" value="Unassembled WGS sequence"/>
</dbReference>
<reference evidence="3 5" key="2">
    <citation type="submission" date="2017-11" db="EMBL/GenBank/DDBJ databases">
        <title>Genome sequencing of Prevotella intermedia KCOM 1101.</title>
        <authorList>
            <person name="Kook J.-K."/>
            <person name="Park S.-N."/>
            <person name="Lim Y.K."/>
        </authorList>
    </citation>
    <scope>NUCLEOTIDE SEQUENCE [LARGE SCALE GENOMIC DNA]</scope>
    <source>
        <strain evidence="3 5">KCOM 1101</strain>
    </source>
</reference>
<protein>
    <submittedName>
        <fullName evidence="2">Uncharacterized protein</fullName>
    </submittedName>
</protein>
<proteinExistence type="predicted"/>
<dbReference type="RefSeq" id="WP_096409039.1">
    <property type="nucleotide sequence ID" value="NZ_AP014598.1"/>
</dbReference>